<sequence length="104" mass="11929">MTPFVKRDSFWLGFGMGLLIPSIAYALLLTIYQLLDTMGVLSDIGFAEDFRVRTLGLFAICANLILMQRYRKSYHYETIRGILLASMLLVGIWFWIFGLKILEG</sequence>
<gene>
    <name evidence="2" type="ORF">IPP15_17885</name>
</gene>
<feature type="transmembrane region" description="Helical" evidence="1">
    <location>
        <begin position="12"/>
        <end position="32"/>
    </location>
</feature>
<evidence type="ECO:0000256" key="1">
    <source>
        <dbReference type="SAM" id="Phobius"/>
    </source>
</evidence>
<keyword evidence="1" id="KW-0812">Transmembrane</keyword>
<accession>A0A9D7SW55</accession>
<keyword evidence="1" id="KW-0472">Membrane</keyword>
<dbReference type="EMBL" id="JADKGY010000029">
    <property type="protein sequence ID" value="MBK9984212.1"/>
    <property type="molecule type" value="Genomic_DNA"/>
</dbReference>
<evidence type="ECO:0000313" key="2">
    <source>
        <dbReference type="EMBL" id="MBK9984212.1"/>
    </source>
</evidence>
<feature type="transmembrane region" description="Helical" evidence="1">
    <location>
        <begin position="82"/>
        <end position="102"/>
    </location>
</feature>
<dbReference type="AlphaFoldDB" id="A0A9D7SW55"/>
<keyword evidence="1" id="KW-1133">Transmembrane helix</keyword>
<reference evidence="2 3" key="1">
    <citation type="submission" date="2020-10" db="EMBL/GenBank/DDBJ databases">
        <title>Connecting structure to function with the recovery of over 1000 high-quality activated sludge metagenome-assembled genomes encoding full-length rRNA genes using long-read sequencing.</title>
        <authorList>
            <person name="Singleton C.M."/>
            <person name="Petriglieri F."/>
            <person name="Kristensen J.M."/>
            <person name="Kirkegaard R.H."/>
            <person name="Michaelsen T.Y."/>
            <person name="Andersen M.H."/>
            <person name="Karst S.M."/>
            <person name="Dueholm M.S."/>
            <person name="Nielsen P.H."/>
            <person name="Albertsen M."/>
        </authorList>
    </citation>
    <scope>NUCLEOTIDE SEQUENCE [LARGE SCALE GENOMIC DNA]</scope>
    <source>
        <strain evidence="2">Ribe_18-Q3-R11-54_MAXAC.273</strain>
    </source>
</reference>
<organism evidence="2 3">
    <name type="scientific">Candidatus Opimibacter skivensis</name>
    <dbReference type="NCBI Taxonomy" id="2982028"/>
    <lineage>
        <taxon>Bacteria</taxon>
        <taxon>Pseudomonadati</taxon>
        <taxon>Bacteroidota</taxon>
        <taxon>Saprospiria</taxon>
        <taxon>Saprospirales</taxon>
        <taxon>Saprospiraceae</taxon>
        <taxon>Candidatus Opimibacter</taxon>
    </lineage>
</organism>
<feature type="transmembrane region" description="Helical" evidence="1">
    <location>
        <begin position="52"/>
        <end position="70"/>
    </location>
</feature>
<dbReference type="Proteomes" id="UP000808337">
    <property type="component" value="Unassembled WGS sequence"/>
</dbReference>
<name>A0A9D7SW55_9BACT</name>
<evidence type="ECO:0000313" key="3">
    <source>
        <dbReference type="Proteomes" id="UP000808337"/>
    </source>
</evidence>
<comment type="caution">
    <text evidence="2">The sequence shown here is derived from an EMBL/GenBank/DDBJ whole genome shotgun (WGS) entry which is preliminary data.</text>
</comment>
<proteinExistence type="predicted"/>
<protein>
    <submittedName>
        <fullName evidence="2">Uncharacterized protein</fullName>
    </submittedName>
</protein>